<keyword evidence="4" id="KW-0328">Glycosyltransferase</keyword>
<keyword evidence="5" id="KW-0808">Transferase</keyword>
<dbReference type="InterPro" id="IPR044651">
    <property type="entry name" value="OTSB-like"/>
</dbReference>
<evidence type="ECO:0000256" key="6">
    <source>
        <dbReference type="ARBA" id="ARBA00022801"/>
    </source>
</evidence>
<evidence type="ECO:0000256" key="1">
    <source>
        <dbReference type="ARBA" id="ARBA00000500"/>
    </source>
</evidence>
<evidence type="ECO:0000256" key="11">
    <source>
        <dbReference type="SAM" id="Coils"/>
    </source>
</evidence>
<comment type="similarity">
    <text evidence="3">Belongs to the glycosyltransferase GT106 family.</text>
</comment>
<dbReference type="PANTHER" id="PTHR43768">
    <property type="entry name" value="TREHALOSE 6-PHOSPHATE PHOSPHATASE"/>
    <property type="match status" value="1"/>
</dbReference>
<dbReference type="InterPro" id="IPR019378">
    <property type="entry name" value="GDP-Fuc_O-FucTrfase"/>
</dbReference>
<comment type="function">
    <text evidence="9">Removes the phosphate from trehalose 6-phosphate to produce free trehalose. Trehalose accumulation in plant may improve abiotic stress tolerance.</text>
</comment>
<dbReference type="EMBL" id="JBBPBM010000014">
    <property type="protein sequence ID" value="KAK8560271.1"/>
    <property type="molecule type" value="Genomic_DNA"/>
</dbReference>
<dbReference type="NCBIfam" id="TIGR00685">
    <property type="entry name" value="T6PP"/>
    <property type="match status" value="1"/>
</dbReference>
<keyword evidence="7" id="KW-0294">Fucose metabolism</keyword>
<evidence type="ECO:0000256" key="8">
    <source>
        <dbReference type="ARBA" id="ARBA00023277"/>
    </source>
</evidence>
<evidence type="ECO:0000256" key="7">
    <source>
        <dbReference type="ARBA" id="ARBA00023253"/>
    </source>
</evidence>
<keyword evidence="6 10" id="KW-0378">Hydrolase</keyword>
<keyword evidence="13" id="KW-1185">Reference proteome</keyword>
<evidence type="ECO:0000256" key="2">
    <source>
        <dbReference type="ARBA" id="ARBA00001968"/>
    </source>
</evidence>
<evidence type="ECO:0000313" key="13">
    <source>
        <dbReference type="Proteomes" id="UP001472677"/>
    </source>
</evidence>
<dbReference type="Pfam" id="PF02358">
    <property type="entry name" value="Trehalose_PPase"/>
    <property type="match status" value="1"/>
</dbReference>
<keyword evidence="8" id="KW-0119">Carbohydrate metabolism</keyword>
<comment type="similarity">
    <text evidence="10">Belongs to the trehalose phosphatase family.</text>
</comment>
<dbReference type="PANTHER" id="PTHR43768:SF27">
    <property type="entry name" value="TREHALOSE-PHOSPHATE PHOSPHATASE A"/>
    <property type="match status" value="1"/>
</dbReference>
<dbReference type="Gene3D" id="3.40.50.1000">
    <property type="entry name" value="HAD superfamily/HAD-like"/>
    <property type="match status" value="1"/>
</dbReference>
<evidence type="ECO:0000256" key="10">
    <source>
        <dbReference type="RuleBase" id="RU361117"/>
    </source>
</evidence>
<reference evidence="12 13" key="1">
    <citation type="journal article" date="2024" name="G3 (Bethesda)">
        <title>Genome assembly of Hibiscus sabdariffa L. provides insights into metabolisms of medicinal natural products.</title>
        <authorList>
            <person name="Kim T."/>
        </authorList>
    </citation>
    <scope>NUCLEOTIDE SEQUENCE [LARGE SCALE GENOMIC DNA]</scope>
    <source>
        <strain evidence="12">TK-2024</strain>
        <tissue evidence="12">Old leaves</tissue>
    </source>
</reference>
<dbReference type="InterPro" id="IPR003337">
    <property type="entry name" value="Trehalose_PPase"/>
</dbReference>
<protein>
    <recommendedName>
        <fullName evidence="10">Trehalose 6-phosphate phosphatase</fullName>
        <ecNumber evidence="10">3.1.3.12</ecNumber>
    </recommendedName>
</protein>
<name>A0ABR2EG92_9ROSI</name>
<dbReference type="InterPro" id="IPR023214">
    <property type="entry name" value="HAD_sf"/>
</dbReference>
<dbReference type="SUPFAM" id="SSF56784">
    <property type="entry name" value="HAD-like"/>
    <property type="match status" value="1"/>
</dbReference>
<comment type="cofactor">
    <cofactor evidence="2 10">
        <name>a divalent metal cation</name>
        <dbReference type="ChEBI" id="CHEBI:60240"/>
    </cofactor>
</comment>
<dbReference type="Proteomes" id="UP001472677">
    <property type="component" value="Unassembled WGS sequence"/>
</dbReference>
<feature type="coiled-coil region" evidence="11">
    <location>
        <begin position="330"/>
        <end position="397"/>
    </location>
</feature>
<gene>
    <name evidence="12" type="ORF">V6N12_013070</name>
</gene>
<accession>A0ABR2EG92</accession>
<evidence type="ECO:0000256" key="4">
    <source>
        <dbReference type="ARBA" id="ARBA00022676"/>
    </source>
</evidence>
<evidence type="ECO:0000313" key="12">
    <source>
        <dbReference type="EMBL" id="KAK8560271.1"/>
    </source>
</evidence>
<dbReference type="Pfam" id="PF10250">
    <property type="entry name" value="O-FucT"/>
    <property type="match status" value="1"/>
</dbReference>
<dbReference type="EC" id="3.1.3.12" evidence="10"/>
<comment type="caution">
    <text evidence="12">The sequence shown here is derived from an EMBL/GenBank/DDBJ whole genome shotgun (WGS) entry which is preliminary data.</text>
</comment>
<evidence type="ECO:0000256" key="9">
    <source>
        <dbReference type="ARBA" id="ARBA00025274"/>
    </source>
</evidence>
<comment type="catalytic activity">
    <reaction evidence="1 10">
        <text>alpha,alpha-trehalose 6-phosphate + H2O = alpha,alpha-trehalose + phosphate</text>
        <dbReference type="Rhea" id="RHEA:23420"/>
        <dbReference type="ChEBI" id="CHEBI:15377"/>
        <dbReference type="ChEBI" id="CHEBI:16551"/>
        <dbReference type="ChEBI" id="CHEBI:43474"/>
        <dbReference type="ChEBI" id="CHEBI:58429"/>
        <dbReference type="EC" id="3.1.3.12"/>
    </reaction>
</comment>
<organism evidence="12 13">
    <name type="scientific">Hibiscus sabdariffa</name>
    <name type="common">roselle</name>
    <dbReference type="NCBI Taxonomy" id="183260"/>
    <lineage>
        <taxon>Eukaryota</taxon>
        <taxon>Viridiplantae</taxon>
        <taxon>Streptophyta</taxon>
        <taxon>Embryophyta</taxon>
        <taxon>Tracheophyta</taxon>
        <taxon>Spermatophyta</taxon>
        <taxon>Magnoliopsida</taxon>
        <taxon>eudicotyledons</taxon>
        <taxon>Gunneridae</taxon>
        <taxon>Pentapetalae</taxon>
        <taxon>rosids</taxon>
        <taxon>malvids</taxon>
        <taxon>Malvales</taxon>
        <taxon>Malvaceae</taxon>
        <taxon>Malvoideae</taxon>
        <taxon>Hibiscus</taxon>
    </lineage>
</organism>
<evidence type="ECO:0000256" key="5">
    <source>
        <dbReference type="ARBA" id="ARBA00022679"/>
    </source>
</evidence>
<sequence length="573" mass="65838">MLHEKYNRLKNKDFVEGGLKLEGDDELVNCASPLRYALCRMIYDVLLSREYVRHGFTFGLTTLGVKISYIKVDSLLKLIVNLLNASSSMKGQDVTYYLLGWLFVYGGTRPKSHTSAVGLQTRENLCPEQMPAVNCDIVIVVRLLNLILVVLELDNKSFSADPSDFEDICNVRHSIDFLKVEVYIIRRLPKRFSRKCGFEALEMPLVSWPNEKYSIEQILLLFSKHKVVYFNRIYTHLVNNGNPLDLQKLRCSGNFQGLPFTLQIETLRHKLVCILQGPFVALHLVYDMDMLAFLGCTHDCTVEKEYGRVKSCTHSQHPISIESERVERMKARLKEDILREAQRYSRMRQEEEVQATKFSKGQAQIREAPLPENVAKLHIAEARMQELKANMEILDKEGKEVNLFQPASEFLPMIDEVFNSLVSNIEEIQGAKVENNKFCASVHYRNVDEKDWKTVAQHVHDDIRNYPRLGLTHGRKVLEVRHVINWDKGKAVTFLLESLGKFSNYDDVLPIYGGDDQTDEDAFKVLREGNRGYGILVSSVPKGSNAFFSLRDPQEVMEFLKTLMVWTKKTSTL</sequence>
<dbReference type="InterPro" id="IPR036412">
    <property type="entry name" value="HAD-like_sf"/>
</dbReference>
<comment type="pathway">
    <text evidence="10">Glycan biosynthesis; trehalose biosynthesis.</text>
</comment>
<proteinExistence type="inferred from homology"/>
<evidence type="ECO:0000256" key="3">
    <source>
        <dbReference type="ARBA" id="ARBA00007737"/>
    </source>
</evidence>
<keyword evidence="11" id="KW-0175">Coiled coil</keyword>